<name>A0A1J5PLT9_9ZZZZ</name>
<protein>
    <submittedName>
        <fullName evidence="2">Uncharacterized protein</fullName>
    </submittedName>
</protein>
<gene>
    <name evidence="2" type="ORF">GALL_462380</name>
</gene>
<comment type="caution">
    <text evidence="2">The sequence shown here is derived from an EMBL/GenBank/DDBJ whole genome shotgun (WGS) entry which is preliminary data.</text>
</comment>
<dbReference type="AlphaFoldDB" id="A0A1J5PLT9"/>
<sequence>MRAFLLSLPLALSMLSTGQCAGIHALQTYAGADGGILLASFSTVGSSAVALVLAPADNSDPGKVWQIYGAPRFMSKGDFSEHLDEAAARKLPAPPPQFFTPMDIPGVVRTFRIAPGRYHISQFNVSSSGCLPTYCMTIDSPGDANIDFEIIPGRVTYLGRFVGLPGYVMTPDGHYQMVGWRPYRFDRRQEDEETALRKGEISPEQVAPGDLNR</sequence>
<proteinExistence type="predicted"/>
<feature type="region of interest" description="Disordered" evidence="1">
    <location>
        <begin position="191"/>
        <end position="213"/>
    </location>
</feature>
<accession>A0A1J5PLT9</accession>
<evidence type="ECO:0000256" key="1">
    <source>
        <dbReference type="SAM" id="MobiDB-lite"/>
    </source>
</evidence>
<organism evidence="2">
    <name type="scientific">mine drainage metagenome</name>
    <dbReference type="NCBI Taxonomy" id="410659"/>
    <lineage>
        <taxon>unclassified sequences</taxon>
        <taxon>metagenomes</taxon>
        <taxon>ecological metagenomes</taxon>
    </lineage>
</organism>
<feature type="compositionally biased region" description="Basic and acidic residues" evidence="1">
    <location>
        <begin position="191"/>
        <end position="201"/>
    </location>
</feature>
<dbReference type="EMBL" id="MLJW01003401">
    <property type="protein sequence ID" value="OIQ72138.1"/>
    <property type="molecule type" value="Genomic_DNA"/>
</dbReference>
<reference evidence="2" key="1">
    <citation type="submission" date="2016-10" db="EMBL/GenBank/DDBJ databases">
        <title>Sequence of Gallionella enrichment culture.</title>
        <authorList>
            <person name="Poehlein A."/>
            <person name="Muehling M."/>
            <person name="Daniel R."/>
        </authorList>
    </citation>
    <scope>NUCLEOTIDE SEQUENCE</scope>
</reference>
<evidence type="ECO:0000313" key="2">
    <source>
        <dbReference type="EMBL" id="OIQ72138.1"/>
    </source>
</evidence>